<keyword evidence="9" id="KW-0227">DNA damage</keyword>
<keyword evidence="6" id="KW-0808">Transferase</keyword>
<feature type="domain" description="DNA polymerase III alpha subunit finger" evidence="16">
    <location>
        <begin position="432"/>
        <end position="597"/>
    </location>
</feature>
<evidence type="ECO:0000256" key="9">
    <source>
        <dbReference type="ARBA" id="ARBA00022763"/>
    </source>
</evidence>
<evidence type="ECO:0000259" key="16">
    <source>
        <dbReference type="Pfam" id="PF17657"/>
    </source>
</evidence>
<accession>A0A6J7KRB7</accession>
<keyword evidence="10" id="KW-0239">DNA-directed DNA polymerase</keyword>
<dbReference type="InterPro" id="IPR040982">
    <property type="entry name" value="DNA_pol3_finger"/>
</dbReference>
<dbReference type="GO" id="GO:0006260">
    <property type="term" value="P:DNA replication"/>
    <property type="evidence" value="ECO:0007669"/>
    <property type="project" value="UniProtKB-KW"/>
</dbReference>
<evidence type="ECO:0000259" key="15">
    <source>
        <dbReference type="Pfam" id="PF14579"/>
    </source>
</evidence>
<sequence>MADAVAGHGWVLTGCRKGRVPAALVGAGPSAAARELQRLIQAFGRDRVLVELWDHGDPMDTVRNDALAELAARHDVGCIATNNVHYATPAQRKLATAVAAVRARRSLDDLDPWLPATSSAHLRSGAEQARRFLRYPGVVALAAEVGRAAAFDLSLVAPKLPPYPCPAGLDEMAYLRQLAEAGGRRRYGDRPAAHEDLSLRSRAWRTIDHELQVIEGLGFAGYFLVVWDIVEFCNRANIFCQGRGSAANSAVCYALGVTKADAVSLGLLFERFLSPERDGPPDIDLDIESGRREEVIQYVYQRYGRHHTAQVANVITYRARSSVRDMAKALGYATGQQDAWGKQVDAWGKVAATAAQPEHEIPAGVLELAAQIEDAPRHLGIHSGGMVICDRPVIEVCPVEWGRMRDRSVLQWDKDDCAAAGLVKFDLLGLGMLTALHHAVDLIREHRGYELDLATIPQEDDVYAMLCRADTVGVFQIESRAQMATLPRLKPRRFYDLVVEVALIRPGPIQGGSVHPYIRRRNGQEPVTYLHPLLENSLGKTLGVPLFQEQLMQMAIDVAGFTPSEADQLRQAMGSKRSRARMEQLKARLFAGMHERGITQEVADEIFMKMAAFANYGFPESHSVSFSYLVYSSAYIKFHEPAAFCAALLNAQPMGFWSPHSLCQDARRHGVTVLSPDLNASAAQAVLEPSAQSIGGMAVRLGVSSVRGLGLELARVIEAGRPYTSLEHLVRTVPELNLAQLEAMATAGVFEQSLGLERRAALWAVGAAVQSRPGRLEGIVVGERAPTLPGMEPMEQAVADLWATGVSPNGHPTRFLRDALARQGVVTAAGLWDCAPQSKVTVAGVVTHRQRPMTAQGVTFMNLEDETGLINIVVSKGCWARYRKVARGAPALLIRGRLERSEGVINISAEELTPLPVGAAPTSRDFR</sequence>
<reference evidence="17" key="1">
    <citation type="submission" date="2020-05" db="EMBL/GenBank/DDBJ databases">
        <authorList>
            <person name="Chiriac C."/>
            <person name="Salcher M."/>
            <person name="Ghai R."/>
            <person name="Kavagutti S V."/>
        </authorList>
    </citation>
    <scope>NUCLEOTIDE SEQUENCE</scope>
</reference>
<dbReference type="NCBIfam" id="TIGR00594">
    <property type="entry name" value="polc"/>
    <property type="match status" value="1"/>
</dbReference>
<feature type="domain" description="Bacterial DNA polymerase III alpha subunit NTPase" evidence="14">
    <location>
        <begin position="174"/>
        <end position="429"/>
    </location>
</feature>
<comment type="subcellular location">
    <subcellularLocation>
        <location evidence="1">Cytoplasm</location>
    </subcellularLocation>
</comment>
<dbReference type="Pfam" id="PF17657">
    <property type="entry name" value="DNA_pol3_finger"/>
    <property type="match status" value="1"/>
</dbReference>
<evidence type="ECO:0000256" key="1">
    <source>
        <dbReference type="ARBA" id="ARBA00004496"/>
    </source>
</evidence>
<dbReference type="Pfam" id="PF07733">
    <property type="entry name" value="DNA_pol3_alpha"/>
    <property type="match status" value="1"/>
</dbReference>
<dbReference type="PANTHER" id="PTHR32294:SF4">
    <property type="entry name" value="ERROR-PRONE DNA POLYMERASE"/>
    <property type="match status" value="1"/>
</dbReference>
<feature type="domain" description="OB" evidence="13">
    <location>
        <begin position="840"/>
        <end position="915"/>
    </location>
</feature>
<dbReference type="Pfam" id="PF14579">
    <property type="entry name" value="HHH_6"/>
    <property type="match status" value="1"/>
</dbReference>
<evidence type="ECO:0000256" key="4">
    <source>
        <dbReference type="ARBA" id="ARBA00017273"/>
    </source>
</evidence>
<dbReference type="GO" id="GO:0005737">
    <property type="term" value="C:cytoplasm"/>
    <property type="evidence" value="ECO:0007669"/>
    <property type="project" value="UniProtKB-SubCell"/>
</dbReference>
<dbReference type="Pfam" id="PF01336">
    <property type="entry name" value="tRNA_anti-codon"/>
    <property type="match status" value="1"/>
</dbReference>
<dbReference type="GO" id="GO:0008408">
    <property type="term" value="F:3'-5' exonuclease activity"/>
    <property type="evidence" value="ECO:0007669"/>
    <property type="project" value="InterPro"/>
</dbReference>
<evidence type="ECO:0000256" key="10">
    <source>
        <dbReference type="ARBA" id="ARBA00022932"/>
    </source>
</evidence>
<dbReference type="InterPro" id="IPR004365">
    <property type="entry name" value="NA-bd_OB_tRNA"/>
</dbReference>
<evidence type="ECO:0000259" key="13">
    <source>
        <dbReference type="Pfam" id="PF01336"/>
    </source>
</evidence>
<dbReference type="EMBL" id="CAFBMT010000040">
    <property type="protein sequence ID" value="CAB4958988.1"/>
    <property type="molecule type" value="Genomic_DNA"/>
</dbReference>
<dbReference type="PANTHER" id="PTHR32294">
    <property type="entry name" value="DNA POLYMERASE III SUBUNIT ALPHA"/>
    <property type="match status" value="1"/>
</dbReference>
<dbReference type="CDD" id="cd04485">
    <property type="entry name" value="DnaE_OBF"/>
    <property type="match status" value="1"/>
</dbReference>
<evidence type="ECO:0000256" key="3">
    <source>
        <dbReference type="ARBA" id="ARBA00012417"/>
    </source>
</evidence>
<dbReference type="InterPro" id="IPR011708">
    <property type="entry name" value="DNA_pol3_alpha_NTPase_dom"/>
</dbReference>
<dbReference type="NCBIfam" id="NF004225">
    <property type="entry name" value="PRK05672.1"/>
    <property type="match status" value="1"/>
</dbReference>
<evidence type="ECO:0000256" key="12">
    <source>
        <dbReference type="ARBA" id="ARBA00049244"/>
    </source>
</evidence>
<dbReference type="EC" id="2.7.7.7" evidence="3"/>
<evidence type="ECO:0000256" key="6">
    <source>
        <dbReference type="ARBA" id="ARBA00022679"/>
    </source>
</evidence>
<protein>
    <recommendedName>
        <fullName evidence="4">Error-prone DNA polymerase</fullName>
        <ecNumber evidence="3">2.7.7.7</ecNumber>
    </recommendedName>
</protein>
<dbReference type="AlphaFoldDB" id="A0A6J7KRB7"/>
<evidence type="ECO:0000256" key="11">
    <source>
        <dbReference type="ARBA" id="ARBA00023204"/>
    </source>
</evidence>
<keyword evidence="7" id="KW-0548">Nucleotidyltransferase</keyword>
<dbReference type="Gene3D" id="3.20.20.140">
    <property type="entry name" value="Metal-dependent hydrolases"/>
    <property type="match status" value="1"/>
</dbReference>
<organism evidence="17">
    <name type="scientific">freshwater metagenome</name>
    <dbReference type="NCBI Taxonomy" id="449393"/>
    <lineage>
        <taxon>unclassified sequences</taxon>
        <taxon>metagenomes</taxon>
        <taxon>ecological metagenomes</taxon>
    </lineage>
</organism>
<evidence type="ECO:0000259" key="14">
    <source>
        <dbReference type="Pfam" id="PF07733"/>
    </source>
</evidence>
<dbReference type="InterPro" id="IPR004805">
    <property type="entry name" value="DnaE2/DnaE/PolC"/>
</dbReference>
<evidence type="ECO:0000256" key="7">
    <source>
        <dbReference type="ARBA" id="ARBA00022695"/>
    </source>
</evidence>
<keyword evidence="11" id="KW-0234">DNA repair</keyword>
<comment type="catalytic activity">
    <reaction evidence="12">
        <text>DNA(n) + a 2'-deoxyribonucleoside 5'-triphosphate = DNA(n+1) + diphosphate</text>
        <dbReference type="Rhea" id="RHEA:22508"/>
        <dbReference type="Rhea" id="RHEA-COMP:17339"/>
        <dbReference type="Rhea" id="RHEA-COMP:17340"/>
        <dbReference type="ChEBI" id="CHEBI:33019"/>
        <dbReference type="ChEBI" id="CHEBI:61560"/>
        <dbReference type="ChEBI" id="CHEBI:173112"/>
        <dbReference type="EC" id="2.7.7.7"/>
    </reaction>
</comment>
<keyword evidence="5" id="KW-0963">Cytoplasm</keyword>
<proteinExistence type="inferred from homology"/>
<dbReference type="GO" id="GO:0006281">
    <property type="term" value="P:DNA repair"/>
    <property type="evidence" value="ECO:0007669"/>
    <property type="project" value="UniProtKB-KW"/>
</dbReference>
<comment type="similarity">
    <text evidence="2">Belongs to the DNA polymerase type-C family. DnaE2 subfamily.</text>
</comment>
<keyword evidence="8" id="KW-0235">DNA replication</keyword>
<dbReference type="GO" id="GO:0003676">
    <property type="term" value="F:nucleic acid binding"/>
    <property type="evidence" value="ECO:0007669"/>
    <property type="project" value="InterPro"/>
</dbReference>
<evidence type="ECO:0000313" key="17">
    <source>
        <dbReference type="EMBL" id="CAB4958988.1"/>
    </source>
</evidence>
<dbReference type="InterPro" id="IPR029460">
    <property type="entry name" value="DNAPol_HHH"/>
</dbReference>
<gene>
    <name evidence="17" type="ORF">UFOPK3651_03382</name>
</gene>
<name>A0A6J7KRB7_9ZZZZ</name>
<evidence type="ECO:0000256" key="5">
    <source>
        <dbReference type="ARBA" id="ARBA00022490"/>
    </source>
</evidence>
<evidence type="ECO:0000256" key="2">
    <source>
        <dbReference type="ARBA" id="ARBA00007391"/>
    </source>
</evidence>
<evidence type="ECO:0000256" key="8">
    <source>
        <dbReference type="ARBA" id="ARBA00022705"/>
    </source>
</evidence>
<dbReference type="GO" id="GO:0003887">
    <property type="term" value="F:DNA-directed DNA polymerase activity"/>
    <property type="evidence" value="ECO:0007669"/>
    <property type="project" value="UniProtKB-KW"/>
</dbReference>
<feature type="domain" description="DNA polymerase helix-hairpin-helix motif" evidence="15">
    <location>
        <begin position="670"/>
        <end position="760"/>
    </location>
</feature>